<dbReference type="PANTHER" id="PTHR19969">
    <property type="entry name" value="SH2-SH3 ADAPTOR PROTEIN-RELATED"/>
    <property type="match status" value="1"/>
</dbReference>
<dbReference type="FunFam" id="2.30.30.40:FF:000061">
    <property type="entry name" value="Cytoplasmic protein"/>
    <property type="match status" value="1"/>
</dbReference>
<dbReference type="InterPro" id="IPR036860">
    <property type="entry name" value="SH2_dom_sf"/>
</dbReference>
<dbReference type="SUPFAM" id="SSF55550">
    <property type="entry name" value="SH2 domain"/>
    <property type="match status" value="1"/>
</dbReference>
<dbReference type="FunFam" id="3.30.505.10:FF:000027">
    <property type="entry name" value="Cytoplasmic protein nck1"/>
    <property type="match status" value="1"/>
</dbReference>
<evidence type="ECO:0000259" key="7">
    <source>
        <dbReference type="PROSITE" id="PS50002"/>
    </source>
</evidence>
<dbReference type="Pfam" id="PF14604">
    <property type="entry name" value="SH3_9"/>
    <property type="match status" value="2"/>
</dbReference>
<sequence>MCCAGSESEVNVDRRFPVIPDVPAERRRPRPGRSPRFLLPVRRALPLPLSLIGESRCLSVPLSSSGFPPSPRCRGDPGPAGSSGVIRQLLALASVIGRCSETSTAHQCDDSMGDEPLVVAKWDYEAQQEQELNIRRHETLWLLDDSKSWWRVRNLSNETGFVPSNFVERKNNVRKGSFVKQLKDTLGIGKGRSKSGPREGVMGHLNDSEGPIYEGPMLRGGLSSADGGMGNAAAAGVGGPVPGNGVHGPLPTVYVKFGYNAERDDELTLVKGASVTVLEKCSDGWWKGQLDGCVGWFPSNYVVPDEVPSGGGEADILASLAQCSEAAGATKTLPCVQALYPYNSGNPEELRFARGETMEVLEKPENDPEWWRCRKTDGSTGLVPRNYVQELGLGVGPGPQWDPAGSAANGVGSSGMAASVLWSRPWYHGRMSRQQAEALLNERGQDGDFIVRDSESSPNDFSISLKASRKNKHFKVQSQDGIFFIGQRQFASLDTLVEHYKKAPIFTNDAGDKLYLVKPLQ</sequence>
<dbReference type="GO" id="GO:0016477">
    <property type="term" value="P:cell migration"/>
    <property type="evidence" value="ECO:0007669"/>
    <property type="project" value="TreeGrafter"/>
</dbReference>
<feature type="domain" description="SH3" evidence="7">
    <location>
        <begin position="113"/>
        <end position="172"/>
    </location>
</feature>
<evidence type="ECO:0000256" key="5">
    <source>
        <dbReference type="PROSITE-ProRule" id="PRU00192"/>
    </source>
</evidence>
<proteinExistence type="predicted"/>
<dbReference type="InterPro" id="IPR036028">
    <property type="entry name" value="SH3-like_dom_sf"/>
</dbReference>
<reference evidence="8" key="2">
    <citation type="submission" date="2025-09" db="UniProtKB">
        <authorList>
            <consortium name="Ensembl"/>
        </authorList>
    </citation>
    <scope>IDENTIFICATION</scope>
</reference>
<name>A0A8C4QTZ7_EPTBU</name>
<dbReference type="AlphaFoldDB" id="A0A8C4QTZ7"/>
<evidence type="ECO:0000256" key="2">
    <source>
        <dbReference type="ARBA" id="ARBA00022553"/>
    </source>
</evidence>
<dbReference type="SMART" id="SM00252">
    <property type="entry name" value="SH2"/>
    <property type="match status" value="1"/>
</dbReference>
<dbReference type="SMART" id="SM00326">
    <property type="entry name" value="SH3"/>
    <property type="match status" value="3"/>
</dbReference>
<dbReference type="Proteomes" id="UP000694388">
    <property type="component" value="Unplaced"/>
</dbReference>
<feature type="domain" description="SH3" evidence="7">
    <location>
        <begin position="248"/>
        <end position="307"/>
    </location>
</feature>
<dbReference type="FunFam" id="2.30.30.40:FF:000110">
    <property type="entry name" value="Cytoplasmic protein"/>
    <property type="match status" value="1"/>
</dbReference>
<dbReference type="GO" id="GO:1902237">
    <property type="term" value="P:positive regulation of endoplasmic reticulum stress-induced intrinsic apoptotic signaling pathway"/>
    <property type="evidence" value="ECO:0007669"/>
    <property type="project" value="TreeGrafter"/>
</dbReference>
<dbReference type="Gene3D" id="3.30.505.10">
    <property type="entry name" value="SH2 domain"/>
    <property type="match status" value="1"/>
</dbReference>
<dbReference type="CDD" id="cd11899">
    <property type="entry name" value="SH3_Nck2_1"/>
    <property type="match status" value="1"/>
</dbReference>
<feature type="domain" description="SH2" evidence="6">
    <location>
        <begin position="426"/>
        <end position="520"/>
    </location>
</feature>
<dbReference type="InterPro" id="IPR000980">
    <property type="entry name" value="SH2"/>
</dbReference>
<evidence type="ECO:0000256" key="3">
    <source>
        <dbReference type="ARBA" id="ARBA00022999"/>
    </source>
</evidence>
<dbReference type="InterPro" id="IPR035559">
    <property type="entry name" value="Nck2_SH3_1"/>
</dbReference>
<evidence type="ECO:0000313" key="9">
    <source>
        <dbReference type="Proteomes" id="UP000694388"/>
    </source>
</evidence>
<feature type="domain" description="SH3" evidence="7">
    <location>
        <begin position="331"/>
        <end position="393"/>
    </location>
</feature>
<dbReference type="PRINTS" id="PR00452">
    <property type="entry name" value="SH3DOMAIN"/>
</dbReference>
<dbReference type="Ensembl" id="ENSEBUT00000021112.1">
    <property type="protein sequence ID" value="ENSEBUP00000020536.1"/>
    <property type="gene ID" value="ENSEBUG00000012708.1"/>
</dbReference>
<dbReference type="GO" id="GO:0035591">
    <property type="term" value="F:signaling adaptor activity"/>
    <property type="evidence" value="ECO:0007669"/>
    <property type="project" value="TreeGrafter"/>
</dbReference>
<dbReference type="InterPro" id="IPR001452">
    <property type="entry name" value="SH3_domain"/>
</dbReference>
<evidence type="ECO:0000256" key="1">
    <source>
        <dbReference type="ARBA" id="ARBA00022443"/>
    </source>
</evidence>
<keyword evidence="3 4" id="KW-0727">SH2 domain</keyword>
<keyword evidence="9" id="KW-1185">Reference proteome</keyword>
<dbReference type="Gene3D" id="2.30.30.40">
    <property type="entry name" value="SH3 Domains"/>
    <property type="match status" value="3"/>
</dbReference>
<evidence type="ECO:0000313" key="8">
    <source>
        <dbReference type="Ensembl" id="ENSEBUP00000020536.1"/>
    </source>
</evidence>
<evidence type="ECO:0000259" key="6">
    <source>
        <dbReference type="PROSITE" id="PS50001"/>
    </source>
</evidence>
<dbReference type="GO" id="GO:0005737">
    <property type="term" value="C:cytoplasm"/>
    <property type="evidence" value="ECO:0007669"/>
    <property type="project" value="TreeGrafter"/>
</dbReference>
<protein>
    <submittedName>
        <fullName evidence="8">NCK adaptor protein 2</fullName>
    </submittedName>
</protein>
<dbReference type="Pfam" id="PF00018">
    <property type="entry name" value="SH3_1"/>
    <property type="match status" value="1"/>
</dbReference>
<accession>A0A8C4QTZ7</accession>
<dbReference type="Pfam" id="PF00017">
    <property type="entry name" value="SH2"/>
    <property type="match status" value="1"/>
</dbReference>
<dbReference type="GeneTree" id="ENSGT00940000157728"/>
<reference evidence="8" key="1">
    <citation type="submission" date="2025-08" db="UniProtKB">
        <authorList>
            <consortium name="Ensembl"/>
        </authorList>
    </citation>
    <scope>IDENTIFICATION</scope>
</reference>
<dbReference type="SUPFAM" id="SSF50044">
    <property type="entry name" value="SH3-domain"/>
    <property type="match status" value="3"/>
</dbReference>
<keyword evidence="2" id="KW-0597">Phosphoprotein</keyword>
<dbReference type="GO" id="GO:0036493">
    <property type="term" value="P:positive regulation of translation in response to endoplasmic reticulum stress"/>
    <property type="evidence" value="ECO:0007669"/>
    <property type="project" value="TreeGrafter"/>
</dbReference>
<dbReference type="PROSITE" id="PS50001">
    <property type="entry name" value="SH2"/>
    <property type="match status" value="1"/>
</dbReference>
<dbReference type="CDD" id="cd11766">
    <property type="entry name" value="SH3_Nck_2"/>
    <property type="match status" value="1"/>
</dbReference>
<dbReference type="PROSITE" id="PS50002">
    <property type="entry name" value="SH3"/>
    <property type="match status" value="3"/>
</dbReference>
<organism evidence="8 9">
    <name type="scientific">Eptatretus burgeri</name>
    <name type="common">Inshore hagfish</name>
    <dbReference type="NCBI Taxonomy" id="7764"/>
    <lineage>
        <taxon>Eukaryota</taxon>
        <taxon>Metazoa</taxon>
        <taxon>Chordata</taxon>
        <taxon>Craniata</taxon>
        <taxon>Vertebrata</taxon>
        <taxon>Cyclostomata</taxon>
        <taxon>Myxini</taxon>
        <taxon>Myxiniformes</taxon>
        <taxon>Myxinidae</taxon>
        <taxon>Eptatretinae</taxon>
        <taxon>Eptatretus</taxon>
    </lineage>
</organism>
<evidence type="ECO:0000256" key="4">
    <source>
        <dbReference type="PROSITE-ProRule" id="PRU00191"/>
    </source>
</evidence>
<dbReference type="GO" id="GO:0030971">
    <property type="term" value="F:receptor tyrosine kinase binding"/>
    <property type="evidence" value="ECO:0007669"/>
    <property type="project" value="TreeGrafter"/>
</dbReference>
<dbReference type="PRINTS" id="PR00401">
    <property type="entry name" value="SH2DOMAIN"/>
</dbReference>
<dbReference type="InterPro" id="IPR051184">
    <property type="entry name" value="Tyrosine-phos_adapter"/>
</dbReference>
<keyword evidence="1 5" id="KW-0728">SH3 domain</keyword>
<dbReference type="GO" id="GO:0048013">
    <property type="term" value="P:ephrin receptor signaling pathway"/>
    <property type="evidence" value="ECO:0007669"/>
    <property type="project" value="TreeGrafter"/>
</dbReference>
<dbReference type="PANTHER" id="PTHR19969:SF14">
    <property type="entry name" value="DREADLOCKS, ISOFORM B"/>
    <property type="match status" value="1"/>
</dbReference>
<dbReference type="GO" id="GO:1903898">
    <property type="term" value="P:negative regulation of PERK-mediated unfolded protein response"/>
    <property type="evidence" value="ECO:0007669"/>
    <property type="project" value="TreeGrafter"/>
</dbReference>